<reference evidence="2" key="2">
    <citation type="journal article" date="2024" name="Plant">
        <title>Genomic evolution and insights into agronomic trait innovations of Sesamum species.</title>
        <authorList>
            <person name="Miao H."/>
            <person name="Wang L."/>
            <person name="Qu L."/>
            <person name="Liu H."/>
            <person name="Sun Y."/>
            <person name="Le M."/>
            <person name="Wang Q."/>
            <person name="Wei S."/>
            <person name="Zheng Y."/>
            <person name="Lin W."/>
            <person name="Duan Y."/>
            <person name="Cao H."/>
            <person name="Xiong S."/>
            <person name="Wang X."/>
            <person name="Wei L."/>
            <person name="Li C."/>
            <person name="Ma Q."/>
            <person name="Ju M."/>
            <person name="Zhao R."/>
            <person name="Li G."/>
            <person name="Mu C."/>
            <person name="Tian Q."/>
            <person name="Mei H."/>
            <person name="Zhang T."/>
            <person name="Gao T."/>
            <person name="Zhang H."/>
        </authorList>
    </citation>
    <scope>NUCLEOTIDE SEQUENCE</scope>
    <source>
        <strain evidence="2">G02</strain>
    </source>
</reference>
<protein>
    <recommendedName>
        <fullName evidence="3">Transposase MuDR plant domain-containing protein</fullName>
    </recommendedName>
</protein>
<reference evidence="2" key="1">
    <citation type="submission" date="2020-06" db="EMBL/GenBank/DDBJ databases">
        <authorList>
            <person name="Li T."/>
            <person name="Hu X."/>
            <person name="Zhang T."/>
            <person name="Song X."/>
            <person name="Zhang H."/>
            <person name="Dai N."/>
            <person name="Sheng W."/>
            <person name="Hou X."/>
            <person name="Wei L."/>
        </authorList>
    </citation>
    <scope>NUCLEOTIDE SEQUENCE</scope>
    <source>
        <strain evidence="2">G02</strain>
        <tissue evidence="2">Leaf</tissue>
    </source>
</reference>
<dbReference type="AlphaFoldDB" id="A0AAW2PJ52"/>
<feature type="region of interest" description="Disordered" evidence="1">
    <location>
        <begin position="1"/>
        <end position="61"/>
    </location>
</feature>
<name>A0AAW2PJ52_SESRA</name>
<evidence type="ECO:0008006" key="3">
    <source>
        <dbReference type="Google" id="ProtNLM"/>
    </source>
</evidence>
<comment type="caution">
    <text evidence="2">The sequence shown here is derived from an EMBL/GenBank/DDBJ whole genome shotgun (WGS) entry which is preliminary data.</text>
</comment>
<proteinExistence type="predicted"/>
<accession>A0AAW2PJ52</accession>
<evidence type="ECO:0000256" key="1">
    <source>
        <dbReference type="SAM" id="MobiDB-lite"/>
    </source>
</evidence>
<dbReference type="EMBL" id="JACGWJ010000017">
    <property type="protein sequence ID" value="KAL0355754.1"/>
    <property type="molecule type" value="Genomic_DNA"/>
</dbReference>
<gene>
    <name evidence="2" type="ORF">Sradi_4022300</name>
</gene>
<feature type="compositionally biased region" description="Acidic residues" evidence="1">
    <location>
        <begin position="37"/>
        <end position="61"/>
    </location>
</feature>
<organism evidence="2">
    <name type="scientific">Sesamum radiatum</name>
    <name type="common">Black benniseed</name>
    <dbReference type="NCBI Taxonomy" id="300843"/>
    <lineage>
        <taxon>Eukaryota</taxon>
        <taxon>Viridiplantae</taxon>
        <taxon>Streptophyta</taxon>
        <taxon>Embryophyta</taxon>
        <taxon>Tracheophyta</taxon>
        <taxon>Spermatophyta</taxon>
        <taxon>Magnoliopsida</taxon>
        <taxon>eudicotyledons</taxon>
        <taxon>Gunneridae</taxon>
        <taxon>Pentapetalae</taxon>
        <taxon>asterids</taxon>
        <taxon>lamiids</taxon>
        <taxon>Lamiales</taxon>
        <taxon>Pedaliaceae</taxon>
        <taxon>Sesamum</taxon>
    </lineage>
</organism>
<sequence>MGRVGINDDYAGPSTFYQQDDKYYEPETDSFLNNDLVDSEPDDVENDEDDQNDNNPDDDEVSIPVMLDVLESNGNESSSHVQEGIDLNIPTSLGPPFLFEVISFFSTMHLEVLVNSCDIPSSSWGHFYDSNSGELECGIIFKSKAHLIESVQDFSVRFARREYCMVESKPKLWKVACNEATGCNWMLRGIFKAKMGLFKITSKYNVGRHTCLRNEISIDHRNLGKSMIVTHLLGMVR</sequence>
<evidence type="ECO:0000313" key="2">
    <source>
        <dbReference type="EMBL" id="KAL0355754.1"/>
    </source>
</evidence>